<comment type="catalytic activity">
    <reaction evidence="1">
        <text>Cleaves type-1 transmembrane domains using a catalytic dyad composed of serine and histidine that are contributed by different transmembrane domains.</text>
        <dbReference type="EC" id="3.4.21.105"/>
    </reaction>
</comment>
<dbReference type="GO" id="GO:0006508">
    <property type="term" value="P:proteolysis"/>
    <property type="evidence" value="ECO:0007669"/>
    <property type="project" value="UniProtKB-KW"/>
</dbReference>
<feature type="transmembrane region" description="Helical" evidence="11">
    <location>
        <begin position="154"/>
        <end position="172"/>
    </location>
</feature>
<evidence type="ECO:0000256" key="7">
    <source>
        <dbReference type="ARBA" id="ARBA00022801"/>
    </source>
</evidence>
<evidence type="ECO:0000256" key="6">
    <source>
        <dbReference type="ARBA" id="ARBA00022692"/>
    </source>
</evidence>
<evidence type="ECO:0000313" key="13">
    <source>
        <dbReference type="EMBL" id="PHZ14135.1"/>
    </source>
</evidence>
<dbReference type="PANTHER" id="PTHR43066:SF1">
    <property type="entry name" value="RHOMBOID PROTEIN 2"/>
    <property type="match status" value="1"/>
</dbReference>
<dbReference type="Pfam" id="PF01694">
    <property type="entry name" value="Rhomboid"/>
    <property type="match status" value="1"/>
</dbReference>
<evidence type="ECO:0000256" key="8">
    <source>
        <dbReference type="ARBA" id="ARBA00022989"/>
    </source>
</evidence>
<evidence type="ECO:0000256" key="1">
    <source>
        <dbReference type="ARBA" id="ARBA00000156"/>
    </source>
</evidence>
<sequence>MNNSNQNTTTLNNNGDATRMFMTHVKEMLLSLPPFSVFALIVPYVIYLLDNILLLVYSQSISQWCFLSVDKVLNGLQVQRLVLYPLGSTSFAKLLITTIWLLPELHKLEKRHGTIKVAWLTFLLYTLLPGLGYVILVTVISFSMPTYDQGLKDVVYAGMTGWVVALIFWSYLEDDRNGSSDNRMLPGSIRIPNKVMPMLALLFFVFLVPDSSFLLNLISAVIGYLYVHEKLPKILTSSDESFARFEKKPWLTPLISAPNYVPVNEHGVYLPITNPNSTSFANTSYSNNNNSSNTASSPGSFPGQGYRLGSS</sequence>
<dbReference type="PANTHER" id="PTHR43066">
    <property type="entry name" value="RHOMBOID-RELATED PROTEIN"/>
    <property type="match status" value="1"/>
</dbReference>
<comment type="subcellular location">
    <subcellularLocation>
        <location evidence="2">Membrane</location>
        <topology evidence="2">Multi-pass membrane protein</topology>
    </subcellularLocation>
</comment>
<evidence type="ECO:0000256" key="3">
    <source>
        <dbReference type="ARBA" id="ARBA00009045"/>
    </source>
</evidence>
<dbReference type="GO" id="GO:0004252">
    <property type="term" value="F:serine-type endopeptidase activity"/>
    <property type="evidence" value="ECO:0007669"/>
    <property type="project" value="InterPro"/>
</dbReference>
<feature type="transmembrane region" description="Helical" evidence="11">
    <location>
        <begin position="122"/>
        <end position="142"/>
    </location>
</feature>
<dbReference type="AlphaFoldDB" id="A0A2G4SZD5"/>
<organism evidence="13 14">
    <name type="scientific">Rhizopus microsporus ATCC 52813</name>
    <dbReference type="NCBI Taxonomy" id="1340429"/>
    <lineage>
        <taxon>Eukaryota</taxon>
        <taxon>Fungi</taxon>
        <taxon>Fungi incertae sedis</taxon>
        <taxon>Mucoromycota</taxon>
        <taxon>Mucoromycotina</taxon>
        <taxon>Mucoromycetes</taxon>
        <taxon>Mucorales</taxon>
        <taxon>Mucorineae</taxon>
        <taxon>Rhizopodaceae</taxon>
        <taxon>Rhizopus</taxon>
    </lineage>
</organism>
<dbReference type="Gene3D" id="1.20.1540.10">
    <property type="entry name" value="Rhomboid-like"/>
    <property type="match status" value="1"/>
</dbReference>
<dbReference type="InterPro" id="IPR035952">
    <property type="entry name" value="Rhomboid-like_sf"/>
</dbReference>
<dbReference type="GeneID" id="35443727"/>
<keyword evidence="5" id="KW-0645">Protease</keyword>
<dbReference type="STRING" id="1340429.A0A2G4SZD5"/>
<evidence type="ECO:0000256" key="2">
    <source>
        <dbReference type="ARBA" id="ARBA00004141"/>
    </source>
</evidence>
<dbReference type="SUPFAM" id="SSF144091">
    <property type="entry name" value="Rhomboid-like"/>
    <property type="match status" value="1"/>
</dbReference>
<dbReference type="GO" id="GO:0016020">
    <property type="term" value="C:membrane"/>
    <property type="evidence" value="ECO:0007669"/>
    <property type="project" value="UniProtKB-SubCell"/>
</dbReference>
<evidence type="ECO:0000256" key="5">
    <source>
        <dbReference type="ARBA" id="ARBA00022670"/>
    </source>
</evidence>
<keyword evidence="14" id="KW-1185">Reference proteome</keyword>
<feature type="region of interest" description="Disordered" evidence="10">
    <location>
        <begin position="281"/>
        <end position="311"/>
    </location>
</feature>
<proteinExistence type="inferred from homology"/>
<feature type="compositionally biased region" description="Low complexity" evidence="10">
    <location>
        <begin position="281"/>
        <end position="297"/>
    </location>
</feature>
<evidence type="ECO:0000256" key="4">
    <source>
        <dbReference type="ARBA" id="ARBA00013039"/>
    </source>
</evidence>
<name>A0A2G4SZD5_RHIZD</name>
<dbReference type="EMBL" id="KZ303846">
    <property type="protein sequence ID" value="PHZ14135.1"/>
    <property type="molecule type" value="Genomic_DNA"/>
</dbReference>
<accession>A0A2G4SZD5</accession>
<evidence type="ECO:0000256" key="11">
    <source>
        <dbReference type="SAM" id="Phobius"/>
    </source>
</evidence>
<dbReference type="RefSeq" id="XP_023467843.1">
    <property type="nucleotide sequence ID" value="XM_023612738.1"/>
</dbReference>
<feature type="transmembrane region" description="Helical" evidence="11">
    <location>
        <begin position="28"/>
        <end position="46"/>
    </location>
</feature>
<feature type="domain" description="Peptidase S54 rhomboid" evidence="12">
    <location>
        <begin position="77"/>
        <end position="227"/>
    </location>
</feature>
<keyword evidence="6 11" id="KW-0812">Transmembrane</keyword>
<comment type="similarity">
    <text evidence="3">Belongs to the peptidase S54 family.</text>
</comment>
<keyword evidence="9 11" id="KW-0472">Membrane</keyword>
<feature type="transmembrane region" description="Helical" evidence="11">
    <location>
        <begin position="81"/>
        <end position="102"/>
    </location>
</feature>
<dbReference type="Proteomes" id="UP000242254">
    <property type="component" value="Unassembled WGS sequence"/>
</dbReference>
<protein>
    <recommendedName>
        <fullName evidence="4">rhomboid protease</fullName>
        <ecNumber evidence="4">3.4.21.105</ecNumber>
    </recommendedName>
</protein>
<evidence type="ECO:0000259" key="12">
    <source>
        <dbReference type="Pfam" id="PF01694"/>
    </source>
</evidence>
<reference evidence="13 14" key="1">
    <citation type="journal article" date="2016" name="Proc. Natl. Acad. Sci. U.S.A.">
        <title>Lipid metabolic changes in an early divergent fungus govern the establishment of a mutualistic symbiosis with endobacteria.</title>
        <authorList>
            <person name="Lastovetsky O.A."/>
            <person name="Gaspar M.L."/>
            <person name="Mondo S.J."/>
            <person name="LaButti K.M."/>
            <person name="Sandor L."/>
            <person name="Grigoriev I.V."/>
            <person name="Henry S.A."/>
            <person name="Pawlowska T.E."/>
        </authorList>
    </citation>
    <scope>NUCLEOTIDE SEQUENCE [LARGE SCALE GENOMIC DNA]</scope>
    <source>
        <strain evidence="13 14">ATCC 52813</strain>
    </source>
</reference>
<keyword evidence="7" id="KW-0378">Hydrolase</keyword>
<gene>
    <name evidence="13" type="ORF">RHIMIDRAFT_278282</name>
</gene>
<dbReference type="InterPro" id="IPR022764">
    <property type="entry name" value="Peptidase_S54_rhomboid_dom"/>
</dbReference>
<evidence type="ECO:0000313" key="14">
    <source>
        <dbReference type="Proteomes" id="UP000242254"/>
    </source>
</evidence>
<evidence type="ECO:0000256" key="10">
    <source>
        <dbReference type="SAM" id="MobiDB-lite"/>
    </source>
</evidence>
<evidence type="ECO:0000256" key="9">
    <source>
        <dbReference type="ARBA" id="ARBA00023136"/>
    </source>
</evidence>
<feature type="transmembrane region" description="Helical" evidence="11">
    <location>
        <begin position="198"/>
        <end position="227"/>
    </location>
</feature>
<dbReference type="EC" id="3.4.21.105" evidence="4"/>
<keyword evidence="8 11" id="KW-1133">Transmembrane helix</keyword>